<dbReference type="Proteomes" id="UP000075809">
    <property type="component" value="Unassembled WGS sequence"/>
</dbReference>
<keyword evidence="9 12" id="KW-0443">Lipid metabolism</keyword>
<evidence type="ECO:0000256" key="2">
    <source>
        <dbReference type="ARBA" id="ARBA00004760"/>
    </source>
</evidence>
<evidence type="ECO:0000256" key="11">
    <source>
        <dbReference type="ARBA" id="ARBA00051345"/>
    </source>
</evidence>
<dbReference type="PANTHER" id="PTHR11069:SF23">
    <property type="entry name" value="LYSOSOMAL ACID GLUCOSYLCERAMIDASE"/>
    <property type="match status" value="1"/>
</dbReference>
<evidence type="ECO:0000259" key="14">
    <source>
        <dbReference type="Pfam" id="PF17189"/>
    </source>
</evidence>
<evidence type="ECO:0000256" key="5">
    <source>
        <dbReference type="ARBA" id="ARBA00012658"/>
    </source>
</evidence>
<dbReference type="GO" id="GO:0006680">
    <property type="term" value="P:glucosylceramide catabolic process"/>
    <property type="evidence" value="ECO:0007669"/>
    <property type="project" value="UniProtKB-ARBA"/>
</dbReference>
<evidence type="ECO:0000256" key="8">
    <source>
        <dbReference type="ARBA" id="ARBA00022919"/>
    </source>
</evidence>
<dbReference type="GO" id="GO:0005774">
    <property type="term" value="C:vacuolar membrane"/>
    <property type="evidence" value="ECO:0007669"/>
    <property type="project" value="UniProtKB-ARBA"/>
</dbReference>
<reference evidence="15 16" key="1">
    <citation type="submission" date="2015-09" db="EMBL/GenBank/DDBJ databases">
        <title>Trachymyrmex zeteki WGS genome.</title>
        <authorList>
            <person name="Nygaard S."/>
            <person name="Hu H."/>
            <person name="Boomsma J."/>
            <person name="Zhang G."/>
        </authorList>
    </citation>
    <scope>NUCLEOTIDE SEQUENCE [LARGE SCALE GENOMIC DNA]</scope>
    <source>
        <strain evidence="15">Tzet28-1</strain>
        <tissue evidence="15">Whole body</tissue>
    </source>
</reference>
<feature type="domain" description="Glycosyl hydrolase family 30 TIM-barrel" evidence="13">
    <location>
        <begin position="93"/>
        <end position="440"/>
    </location>
</feature>
<dbReference type="InterPro" id="IPR017853">
    <property type="entry name" value="GH"/>
</dbReference>
<comment type="pathway">
    <text evidence="3">Sphingolipid metabolism.</text>
</comment>
<evidence type="ECO:0000313" key="15">
    <source>
        <dbReference type="EMBL" id="KYQ46407.1"/>
    </source>
</evidence>
<protein>
    <recommendedName>
        <fullName evidence="5 12">Glucosylceramidase</fullName>
        <ecNumber evidence="5 12">3.2.1.45</ecNumber>
    </recommendedName>
</protein>
<dbReference type="SUPFAM" id="SSF51445">
    <property type="entry name" value="(Trans)glycosidases"/>
    <property type="match status" value="1"/>
</dbReference>
<name>A0A151WF08_9HYME</name>
<evidence type="ECO:0000256" key="7">
    <source>
        <dbReference type="ARBA" id="ARBA00022801"/>
    </source>
</evidence>
<feature type="domain" description="Glycosyl hydrolase family 30 beta sandwich" evidence="14">
    <location>
        <begin position="443"/>
        <end position="505"/>
    </location>
</feature>
<evidence type="ECO:0000256" key="6">
    <source>
        <dbReference type="ARBA" id="ARBA00022729"/>
    </source>
</evidence>
<dbReference type="GO" id="GO:0051246">
    <property type="term" value="P:regulation of protein metabolic process"/>
    <property type="evidence" value="ECO:0007669"/>
    <property type="project" value="UniProtKB-ARBA"/>
</dbReference>
<dbReference type="GO" id="GO:0006914">
    <property type="term" value="P:autophagy"/>
    <property type="evidence" value="ECO:0007669"/>
    <property type="project" value="UniProtKB-ARBA"/>
</dbReference>
<keyword evidence="6" id="KW-0732">Signal</keyword>
<dbReference type="GO" id="GO:0007040">
    <property type="term" value="P:lysosome organization"/>
    <property type="evidence" value="ECO:0007669"/>
    <property type="project" value="UniProtKB-ARBA"/>
</dbReference>
<organism evidence="15 16">
    <name type="scientific">Mycetomoellerius zeteki</name>
    <dbReference type="NCBI Taxonomy" id="64791"/>
    <lineage>
        <taxon>Eukaryota</taxon>
        <taxon>Metazoa</taxon>
        <taxon>Ecdysozoa</taxon>
        <taxon>Arthropoda</taxon>
        <taxon>Hexapoda</taxon>
        <taxon>Insecta</taxon>
        <taxon>Pterygota</taxon>
        <taxon>Neoptera</taxon>
        <taxon>Endopterygota</taxon>
        <taxon>Hymenoptera</taxon>
        <taxon>Apocrita</taxon>
        <taxon>Aculeata</taxon>
        <taxon>Formicoidea</taxon>
        <taxon>Formicidae</taxon>
        <taxon>Myrmicinae</taxon>
        <taxon>Mycetomoellerius</taxon>
    </lineage>
</organism>
<dbReference type="AlphaFoldDB" id="A0A151WF08"/>
<dbReference type="EMBL" id="KQ983227">
    <property type="protein sequence ID" value="KYQ46407.1"/>
    <property type="molecule type" value="Genomic_DNA"/>
</dbReference>
<proteinExistence type="inferred from homology"/>
<evidence type="ECO:0000256" key="9">
    <source>
        <dbReference type="ARBA" id="ARBA00023098"/>
    </source>
</evidence>
<dbReference type="GO" id="GO:0004348">
    <property type="term" value="F:glucosylceramidase activity"/>
    <property type="evidence" value="ECO:0007669"/>
    <property type="project" value="UniProtKB-EC"/>
</dbReference>
<dbReference type="GO" id="GO:0030163">
    <property type="term" value="P:protein catabolic process"/>
    <property type="evidence" value="ECO:0007669"/>
    <property type="project" value="UniProtKB-ARBA"/>
</dbReference>
<dbReference type="GO" id="GO:0042391">
    <property type="term" value="P:regulation of membrane potential"/>
    <property type="evidence" value="ECO:0007669"/>
    <property type="project" value="UniProtKB-ARBA"/>
</dbReference>
<keyword evidence="7 12" id="KW-0378">Hydrolase</keyword>
<comment type="catalytic activity">
    <reaction evidence="11">
        <text>an N-acyl-1-beta-D-glucosyl-15-methylhexadecasphing-4-enine + H2O = an N-acyl-15-methylhexadecasphing-4-enine + D-glucose</text>
        <dbReference type="Rhea" id="RHEA:34755"/>
        <dbReference type="ChEBI" id="CHEBI:4167"/>
        <dbReference type="ChEBI" id="CHEBI:15377"/>
        <dbReference type="ChEBI" id="CHEBI:70815"/>
        <dbReference type="ChEBI" id="CHEBI:70846"/>
    </reaction>
    <physiologicalReaction direction="left-to-right" evidence="11">
        <dbReference type="Rhea" id="RHEA:34756"/>
    </physiologicalReaction>
</comment>
<dbReference type="PANTHER" id="PTHR11069">
    <property type="entry name" value="GLUCOSYLCERAMIDASE"/>
    <property type="match status" value="1"/>
</dbReference>
<dbReference type="Gene3D" id="3.20.20.80">
    <property type="entry name" value="Glycosidases"/>
    <property type="match status" value="1"/>
</dbReference>
<keyword evidence="16" id="KW-1185">Reference proteome</keyword>
<dbReference type="GO" id="GO:0005764">
    <property type="term" value="C:lysosome"/>
    <property type="evidence" value="ECO:0007669"/>
    <property type="project" value="UniProtKB-ARBA"/>
</dbReference>
<feature type="non-terminal residue" evidence="15">
    <location>
        <position position="1"/>
    </location>
</feature>
<evidence type="ECO:0000256" key="3">
    <source>
        <dbReference type="ARBA" id="ARBA00004991"/>
    </source>
</evidence>
<dbReference type="PRINTS" id="PR00843">
    <property type="entry name" value="GLHYDRLASE30"/>
</dbReference>
<dbReference type="InterPro" id="IPR001139">
    <property type="entry name" value="Glyco_hydro_30"/>
</dbReference>
<keyword evidence="8 12" id="KW-0746">Sphingolipid metabolism</keyword>
<dbReference type="GO" id="GO:0032006">
    <property type="term" value="P:regulation of TOR signaling"/>
    <property type="evidence" value="ECO:0007669"/>
    <property type="project" value="UniProtKB-ARBA"/>
</dbReference>
<evidence type="ECO:0000256" key="1">
    <source>
        <dbReference type="ARBA" id="ARBA00001013"/>
    </source>
</evidence>
<accession>A0A151WF08</accession>
<comment type="catalytic activity">
    <reaction evidence="10">
        <text>a beta-D-glucosylceramide + H2O = an N-acyl-sphingoid base + D-glucose</text>
        <dbReference type="Rhea" id="RHEA:81447"/>
        <dbReference type="ChEBI" id="CHEBI:4167"/>
        <dbReference type="ChEBI" id="CHEBI:15377"/>
        <dbReference type="ChEBI" id="CHEBI:83264"/>
        <dbReference type="ChEBI" id="CHEBI:83273"/>
    </reaction>
    <physiologicalReaction direction="left-to-right" evidence="10">
        <dbReference type="Rhea" id="RHEA:81448"/>
    </physiologicalReaction>
</comment>
<comment type="pathway">
    <text evidence="2">Lipid metabolism; sphingolipid metabolism.</text>
</comment>
<evidence type="ECO:0000256" key="4">
    <source>
        <dbReference type="ARBA" id="ARBA00005382"/>
    </source>
</evidence>
<dbReference type="InterPro" id="IPR033453">
    <property type="entry name" value="Glyco_hydro_30_TIM-barrel"/>
</dbReference>
<dbReference type="Pfam" id="PF17189">
    <property type="entry name" value="Glyco_hydro_30C"/>
    <property type="match status" value="1"/>
</dbReference>
<dbReference type="EC" id="3.2.1.45" evidence="5 12"/>
<dbReference type="GO" id="GO:0016758">
    <property type="term" value="F:hexosyltransferase activity"/>
    <property type="evidence" value="ECO:0007669"/>
    <property type="project" value="UniProtKB-ARBA"/>
</dbReference>
<comment type="similarity">
    <text evidence="4 12">Belongs to the glycosyl hydrolase 30 family.</text>
</comment>
<dbReference type="GO" id="GO:0006066">
    <property type="term" value="P:alcohol metabolic process"/>
    <property type="evidence" value="ECO:0007669"/>
    <property type="project" value="UniProtKB-ARBA"/>
</dbReference>
<dbReference type="STRING" id="64791.A0A151WF08"/>
<gene>
    <name evidence="15" type="ORF">ALC60_14503</name>
</gene>
<dbReference type="GO" id="GO:0008202">
    <property type="term" value="P:steroid metabolic process"/>
    <property type="evidence" value="ECO:0007669"/>
    <property type="project" value="UniProtKB-ARBA"/>
</dbReference>
<dbReference type="FunFam" id="3.20.20.80:FF:000030">
    <property type="entry name" value="Lysosomal acid glucosylceramidase"/>
    <property type="match status" value="1"/>
</dbReference>
<keyword evidence="12" id="KW-0326">Glycosidase</keyword>
<evidence type="ECO:0000259" key="13">
    <source>
        <dbReference type="Pfam" id="PF02055"/>
    </source>
</evidence>
<sequence>VESKHGCKIKRRSEFGNEREDDGYYCICNMTYCDEAPDVRRTFNPSKYFLITSSKSGLFFNVSSGVYKKFKKVDKSEPLGKITINQKDVYQEIQGFGGAVTDSAAMKIQELTHEMSEYLLGSYFGPHGINYNFIRTPMGGTDFSTRPYTYAMVENDTSLQHFDLQIEDYLYKIPIIKRAKELKKGEIKLLTAPWSASLWMKNKKSWMIDTKLRPQYRQLWANYFVKFFEAYRRNGLEFWATTPQNEPENYKYISQTNSTSINAMAWTAEEERDWIIYNLAPTLKKNNFGDIKILTMDDTRLSIPDWPKTVFEDRRARDIISGIAVHFYFDHFISPSVLNEIKELFPEQSILYTEGCAGVFEEQKVILGSWKRAELYAANIIETMSHWVSTWIDWNIALDMNGGPNWIKNFVDSPIIINSNANEFYKQPMFYAIGHFSKYVPPGSMRIGTTSKKTANIRNIAFSTPDGSIVLVILNLNEENKEILIHDPKKGTTKLNILAKSLITMKYW</sequence>
<evidence type="ECO:0000313" key="16">
    <source>
        <dbReference type="Proteomes" id="UP000075809"/>
    </source>
</evidence>
<comment type="catalytic activity">
    <reaction evidence="1">
        <text>a beta-D-glucosyl-(1&lt;-&gt;1')-N-acylsphing-4-enine + H2O = an N-acylsphing-4-enine + D-glucose</text>
        <dbReference type="Rhea" id="RHEA:13269"/>
        <dbReference type="ChEBI" id="CHEBI:4167"/>
        <dbReference type="ChEBI" id="CHEBI:15377"/>
        <dbReference type="ChEBI" id="CHEBI:22801"/>
        <dbReference type="ChEBI" id="CHEBI:52639"/>
        <dbReference type="EC" id="3.2.1.45"/>
    </reaction>
    <physiologicalReaction direction="left-to-right" evidence="1">
        <dbReference type="Rhea" id="RHEA:13270"/>
    </physiologicalReaction>
</comment>
<dbReference type="GO" id="GO:0010605">
    <property type="term" value="P:negative regulation of macromolecule metabolic process"/>
    <property type="evidence" value="ECO:0007669"/>
    <property type="project" value="UniProtKB-ARBA"/>
</dbReference>
<evidence type="ECO:0000256" key="10">
    <source>
        <dbReference type="ARBA" id="ARBA00050474"/>
    </source>
</evidence>
<dbReference type="InterPro" id="IPR033452">
    <property type="entry name" value="GH30_C"/>
</dbReference>
<dbReference type="Pfam" id="PF02055">
    <property type="entry name" value="Glyco_hydro_30"/>
    <property type="match status" value="1"/>
</dbReference>
<dbReference type="GO" id="GO:0016241">
    <property type="term" value="P:regulation of macroautophagy"/>
    <property type="evidence" value="ECO:0007669"/>
    <property type="project" value="UniProtKB-ARBA"/>
</dbReference>
<evidence type="ECO:0000256" key="12">
    <source>
        <dbReference type="RuleBase" id="RU361188"/>
    </source>
</evidence>
<dbReference type="GO" id="GO:0005102">
    <property type="term" value="F:signaling receptor binding"/>
    <property type="evidence" value="ECO:0007669"/>
    <property type="project" value="UniProtKB-ARBA"/>
</dbReference>